<evidence type="ECO:0000313" key="1">
    <source>
        <dbReference type="EMBL" id="RMZ68130.1"/>
    </source>
</evidence>
<keyword evidence="2" id="KW-1185">Reference proteome</keyword>
<organism evidence="1 2">
    <name type="scientific">Pyrenophora seminiperda CCB06</name>
    <dbReference type="NCBI Taxonomy" id="1302712"/>
    <lineage>
        <taxon>Eukaryota</taxon>
        <taxon>Fungi</taxon>
        <taxon>Dikarya</taxon>
        <taxon>Ascomycota</taxon>
        <taxon>Pezizomycotina</taxon>
        <taxon>Dothideomycetes</taxon>
        <taxon>Pleosporomycetidae</taxon>
        <taxon>Pleosporales</taxon>
        <taxon>Pleosporineae</taxon>
        <taxon>Pleosporaceae</taxon>
        <taxon>Pyrenophora</taxon>
    </lineage>
</organism>
<gene>
    <name evidence="1" type="ORF">GMOD_00004328</name>
</gene>
<evidence type="ECO:0000313" key="2">
    <source>
        <dbReference type="Proteomes" id="UP000265663"/>
    </source>
</evidence>
<accession>A0A3M7M159</accession>
<name>A0A3M7M159_9PLEO</name>
<sequence>MKLIPATTRDSINGSPAAAYKLPHAPTEKLSPSLSVRFSGYTLTKQKQHICFDNNRFHLHYHSRRISR</sequence>
<dbReference type="Proteomes" id="UP000265663">
    <property type="component" value="Unassembled WGS sequence"/>
</dbReference>
<reference evidence="1 2" key="1">
    <citation type="journal article" date="2014" name="PLoS ONE">
        <title>De novo Genome Assembly of the Fungal Plant Pathogen Pyrenophora semeniperda.</title>
        <authorList>
            <person name="Soliai M.M."/>
            <person name="Meyer S.E."/>
            <person name="Udall J.A."/>
            <person name="Elzinga D.E."/>
            <person name="Hermansen R.A."/>
            <person name="Bodily P.M."/>
            <person name="Hart A.A."/>
            <person name="Coleman C.E."/>
        </authorList>
    </citation>
    <scope>NUCLEOTIDE SEQUENCE [LARGE SCALE GENOMIC DNA]</scope>
    <source>
        <strain evidence="1 2">CCB06</strain>
        <tissue evidence="1">Mycelium</tissue>
    </source>
</reference>
<dbReference type="AlphaFoldDB" id="A0A3M7M159"/>
<dbReference type="EMBL" id="KE747814">
    <property type="protein sequence ID" value="RMZ68130.1"/>
    <property type="molecule type" value="Genomic_DNA"/>
</dbReference>
<proteinExistence type="predicted"/>
<protein>
    <submittedName>
        <fullName evidence="1">Uncharacterized protein</fullName>
    </submittedName>
</protein>